<protein>
    <recommendedName>
        <fullName evidence="2">DUF2993 domain-containing protein</fullName>
    </recommendedName>
</protein>
<dbReference type="EMBL" id="CADCUM010000123">
    <property type="protein sequence ID" value="CAA9402999.1"/>
    <property type="molecule type" value="Genomic_DNA"/>
</dbReference>
<sequence>MLLGAVAMLLLLLVALAALWWLVTDPVDDDAPRPVPSAMDTGKVWGLEPPADLREGEAWFAELDLEAWTMVAAGSELRDVTALGQDVVTSPDAIVAARMSVEATVPFEVVMDEIGDGVVVSAAPDGQATVVRSVEVQGRELSVTATGTVEAAAGRLLLEPLSIDVGGLESVSDELADVVRRLVTIEHEVEGLPEGLVLEDVAVQGDGFRVILRGEDVELVP</sequence>
<gene>
    <name evidence="1" type="ORF">AVDCRST_MAG32-3082</name>
</gene>
<evidence type="ECO:0000313" key="1">
    <source>
        <dbReference type="EMBL" id="CAA9402999.1"/>
    </source>
</evidence>
<reference evidence="1" key="1">
    <citation type="submission" date="2020-02" db="EMBL/GenBank/DDBJ databases">
        <authorList>
            <person name="Meier V. D."/>
        </authorList>
    </citation>
    <scope>NUCLEOTIDE SEQUENCE</scope>
    <source>
        <strain evidence="1">AVDCRST_MAG32</strain>
    </source>
</reference>
<organism evidence="1">
    <name type="scientific">uncultured Nocardioides sp</name>
    <dbReference type="NCBI Taxonomy" id="198441"/>
    <lineage>
        <taxon>Bacteria</taxon>
        <taxon>Bacillati</taxon>
        <taxon>Actinomycetota</taxon>
        <taxon>Actinomycetes</taxon>
        <taxon>Propionibacteriales</taxon>
        <taxon>Nocardioidaceae</taxon>
        <taxon>Nocardioides</taxon>
        <taxon>environmental samples</taxon>
    </lineage>
</organism>
<dbReference type="Pfam" id="PF11209">
    <property type="entry name" value="LmeA"/>
    <property type="match status" value="1"/>
</dbReference>
<dbReference type="AlphaFoldDB" id="A0A6J4P0Q0"/>
<accession>A0A6J4P0Q0</accession>
<dbReference type="InterPro" id="IPR021373">
    <property type="entry name" value="DUF2993"/>
</dbReference>
<name>A0A6J4P0Q0_9ACTN</name>
<evidence type="ECO:0008006" key="2">
    <source>
        <dbReference type="Google" id="ProtNLM"/>
    </source>
</evidence>
<proteinExistence type="predicted"/>